<dbReference type="OMA" id="PMMASMA"/>
<keyword evidence="3" id="KW-0677">Repeat</keyword>
<dbReference type="GO" id="GO:0003729">
    <property type="term" value="F:mRNA binding"/>
    <property type="evidence" value="ECO:0007669"/>
    <property type="project" value="TreeGrafter"/>
</dbReference>
<dbReference type="InterPro" id="IPR035979">
    <property type="entry name" value="RBD_domain_sf"/>
</dbReference>
<dbReference type="Pfam" id="PF00076">
    <property type="entry name" value="RRM_1"/>
    <property type="match status" value="2"/>
</dbReference>
<evidence type="ECO:0000259" key="7">
    <source>
        <dbReference type="PROSITE" id="PS50102"/>
    </source>
</evidence>
<feature type="domain" description="RRM" evidence="7">
    <location>
        <begin position="103"/>
        <end position="182"/>
    </location>
</feature>
<feature type="domain" description="RRM" evidence="7">
    <location>
        <begin position="8"/>
        <end position="102"/>
    </location>
</feature>
<evidence type="ECO:0000313" key="9">
    <source>
        <dbReference type="Proteomes" id="UP000007875"/>
    </source>
</evidence>
<evidence type="ECO:0000256" key="4">
    <source>
        <dbReference type="ARBA" id="ARBA00022884"/>
    </source>
</evidence>
<feature type="compositionally biased region" description="Basic and acidic residues" evidence="6">
    <location>
        <begin position="176"/>
        <end position="188"/>
    </location>
</feature>
<dbReference type="CDD" id="cd12325">
    <property type="entry name" value="RRM1_hnRNPA_hnRNPD_like"/>
    <property type="match status" value="1"/>
</dbReference>
<protein>
    <recommendedName>
        <fullName evidence="7">RRM domain-containing protein</fullName>
    </recommendedName>
</protein>
<sequence length="389" mass="40833">MAQDDEASKIFVGGLSRQTTDQGFKSYFERFGTVTDCVLMKDRETGVSRGFGFITFANIASVGEVIKAKPHTLDNKMIDPKLCTSKSSLQQKKPTNSNFTKSHKIFIGGVSMETTEADVQSYFERYGKVTEVVFVINKEDTSRPHKGFGFVSFEEEASVDQAIAKHYHVVKDKRIEAKKAESRERMDSMKGGGYGQQQQGQGGYGNSGYGGGGQNMNQGNYGYGGGNQGYPTSYPQQGYGNQGYGYGYGGYPGGNMGMPNQMGGAMGQGNMPGGNMGMPGGNMGNMPAGNMGGPNAQGGYPQGGMMGGMGNGGTGPQNNQPAPGNNAPYSQTPSQYGAMRGSGDYNNMPANNQQGGAGAGTGAGANGGNYAQKSSVGGAGNSNYHPYRR</sequence>
<dbReference type="Ensembl" id="ENSCSAVT00000001955.1">
    <property type="protein sequence ID" value="ENSCSAVP00000001921.1"/>
    <property type="gene ID" value="ENSCSAVG00000001118.1"/>
</dbReference>
<dbReference type="GO" id="GO:0005737">
    <property type="term" value="C:cytoplasm"/>
    <property type="evidence" value="ECO:0007669"/>
    <property type="project" value="UniProtKB-SubCell"/>
</dbReference>
<dbReference type="AlphaFoldDB" id="H2Y9C3"/>
<dbReference type="Gene3D" id="3.30.70.330">
    <property type="match status" value="2"/>
</dbReference>
<dbReference type="GO" id="GO:0006417">
    <property type="term" value="P:regulation of translation"/>
    <property type="evidence" value="ECO:0007669"/>
    <property type="project" value="TreeGrafter"/>
</dbReference>
<dbReference type="Proteomes" id="UP000007875">
    <property type="component" value="Unassembled WGS sequence"/>
</dbReference>
<dbReference type="InterPro" id="IPR000504">
    <property type="entry name" value="RRM_dom"/>
</dbReference>
<proteinExistence type="predicted"/>
<dbReference type="HOGENOM" id="CLU_012062_1_0_1"/>
<dbReference type="eggNOG" id="KOG4205">
    <property type="taxonomic scope" value="Eukaryota"/>
</dbReference>
<feature type="compositionally biased region" description="Gly residues" evidence="6">
    <location>
        <begin position="190"/>
        <end position="211"/>
    </location>
</feature>
<dbReference type="PANTHER" id="PTHR48032:SF18">
    <property type="entry name" value="RRM DOMAIN-CONTAINING PROTEIN"/>
    <property type="match status" value="1"/>
</dbReference>
<dbReference type="PANTHER" id="PTHR48032">
    <property type="entry name" value="RNA-BINDING PROTEIN MUSASHI HOMOLOG RBP6"/>
    <property type="match status" value="1"/>
</dbReference>
<dbReference type="InParanoid" id="H2Y9C3"/>
<evidence type="ECO:0000256" key="1">
    <source>
        <dbReference type="ARBA" id="ARBA00004496"/>
    </source>
</evidence>
<evidence type="ECO:0000256" key="3">
    <source>
        <dbReference type="ARBA" id="ARBA00022737"/>
    </source>
</evidence>
<dbReference type="SMART" id="SM00360">
    <property type="entry name" value="RRM"/>
    <property type="match status" value="2"/>
</dbReference>
<dbReference type="FunCoup" id="H2Y9C3">
    <property type="interactions" value="229"/>
</dbReference>
<evidence type="ECO:0000256" key="6">
    <source>
        <dbReference type="SAM" id="MobiDB-lite"/>
    </source>
</evidence>
<organism evidence="8 9">
    <name type="scientific">Ciona savignyi</name>
    <name type="common">Pacific transparent sea squirt</name>
    <dbReference type="NCBI Taxonomy" id="51511"/>
    <lineage>
        <taxon>Eukaryota</taxon>
        <taxon>Metazoa</taxon>
        <taxon>Chordata</taxon>
        <taxon>Tunicata</taxon>
        <taxon>Ascidiacea</taxon>
        <taxon>Phlebobranchia</taxon>
        <taxon>Cionidae</taxon>
        <taxon>Ciona</taxon>
    </lineage>
</organism>
<dbReference type="FunFam" id="3.30.70.330:FF:000040">
    <property type="entry name" value="Heterogeneous nuclear ribonucleoprotein A2/B1"/>
    <property type="match status" value="1"/>
</dbReference>
<feature type="compositionally biased region" description="Low complexity" evidence="6">
    <location>
        <begin position="316"/>
        <end position="328"/>
    </location>
</feature>
<keyword evidence="9" id="KW-1185">Reference proteome</keyword>
<evidence type="ECO:0000256" key="2">
    <source>
        <dbReference type="ARBA" id="ARBA00022490"/>
    </source>
</evidence>
<dbReference type="STRING" id="51511.ENSCSAVP00000001921"/>
<keyword evidence="4 5" id="KW-0694">RNA-binding</keyword>
<reference evidence="8" key="3">
    <citation type="submission" date="2025-09" db="UniProtKB">
        <authorList>
            <consortium name="Ensembl"/>
        </authorList>
    </citation>
    <scope>IDENTIFICATION</scope>
</reference>
<keyword evidence="2" id="KW-0963">Cytoplasm</keyword>
<dbReference type="SUPFAM" id="SSF54928">
    <property type="entry name" value="RNA-binding domain, RBD"/>
    <property type="match status" value="2"/>
</dbReference>
<accession>H2Y9C3</accession>
<reference evidence="8" key="2">
    <citation type="submission" date="2025-08" db="UniProtKB">
        <authorList>
            <consortium name="Ensembl"/>
        </authorList>
    </citation>
    <scope>IDENTIFICATION</scope>
</reference>
<feature type="region of interest" description="Disordered" evidence="6">
    <location>
        <begin position="307"/>
        <end position="389"/>
    </location>
</feature>
<dbReference type="InterPro" id="IPR012677">
    <property type="entry name" value="Nucleotide-bd_a/b_plait_sf"/>
</dbReference>
<reference evidence="9" key="1">
    <citation type="submission" date="2003-08" db="EMBL/GenBank/DDBJ databases">
        <authorList>
            <person name="Birren B."/>
            <person name="Nusbaum C."/>
            <person name="Abebe A."/>
            <person name="Abouelleil A."/>
            <person name="Adekoya E."/>
            <person name="Ait-zahra M."/>
            <person name="Allen N."/>
            <person name="Allen T."/>
            <person name="An P."/>
            <person name="Anderson M."/>
            <person name="Anderson S."/>
            <person name="Arachchi H."/>
            <person name="Armbruster J."/>
            <person name="Bachantsang P."/>
            <person name="Baldwin J."/>
            <person name="Barry A."/>
            <person name="Bayul T."/>
            <person name="Blitshsteyn B."/>
            <person name="Bloom T."/>
            <person name="Blye J."/>
            <person name="Boguslavskiy L."/>
            <person name="Borowsky M."/>
            <person name="Boukhgalter B."/>
            <person name="Brunache A."/>
            <person name="Butler J."/>
            <person name="Calixte N."/>
            <person name="Calvo S."/>
            <person name="Camarata J."/>
            <person name="Campo K."/>
            <person name="Chang J."/>
            <person name="Cheshatsang Y."/>
            <person name="Citroen M."/>
            <person name="Collymore A."/>
            <person name="Considine T."/>
            <person name="Cook A."/>
            <person name="Cooke P."/>
            <person name="Corum B."/>
            <person name="Cuomo C."/>
            <person name="David R."/>
            <person name="Dawoe T."/>
            <person name="Degray S."/>
            <person name="Dodge S."/>
            <person name="Dooley K."/>
            <person name="Dorje P."/>
            <person name="Dorjee K."/>
            <person name="Dorris L."/>
            <person name="Duffey N."/>
            <person name="Dupes A."/>
            <person name="Elkins T."/>
            <person name="Engels R."/>
            <person name="Erickson J."/>
            <person name="Farina A."/>
            <person name="Faro S."/>
            <person name="Ferreira P."/>
            <person name="Fischer H."/>
            <person name="Fitzgerald M."/>
            <person name="Foley K."/>
            <person name="Gage D."/>
            <person name="Galagan J."/>
            <person name="Gearin G."/>
            <person name="Gnerre S."/>
            <person name="Gnirke A."/>
            <person name="Goyette A."/>
            <person name="Graham J."/>
            <person name="Grandbois E."/>
            <person name="Gyaltsen K."/>
            <person name="Hafez N."/>
            <person name="Hagopian D."/>
            <person name="Hagos B."/>
            <person name="Hall J."/>
            <person name="Hatcher B."/>
            <person name="Heller A."/>
            <person name="Higgins H."/>
            <person name="Honan T."/>
            <person name="Horn A."/>
            <person name="Houde N."/>
            <person name="Hughes L."/>
            <person name="Hulme W."/>
            <person name="Husby E."/>
            <person name="Iliev I."/>
            <person name="Jaffe D."/>
            <person name="Jones C."/>
            <person name="Kamal M."/>
            <person name="Kamat A."/>
            <person name="Kamvysselis M."/>
            <person name="Karlsson E."/>
            <person name="Kells C."/>
            <person name="Kieu A."/>
            <person name="Kisner P."/>
            <person name="Kodira C."/>
            <person name="Kulbokas E."/>
            <person name="Labutti K."/>
            <person name="Lama D."/>
            <person name="Landers T."/>
            <person name="Leger J."/>
            <person name="Levine S."/>
            <person name="Lewis D."/>
            <person name="Lewis T."/>
            <person name="Lindblad-toh K."/>
            <person name="Liu X."/>
            <person name="Lokyitsang T."/>
            <person name="Lokyitsang Y."/>
            <person name="Lucien O."/>
            <person name="Lui A."/>
            <person name="Ma L.J."/>
            <person name="Mabbitt R."/>
            <person name="Macdonald J."/>
            <person name="Maclean C."/>
            <person name="Major J."/>
            <person name="Manning J."/>
            <person name="Marabella R."/>
            <person name="Maru K."/>
            <person name="Matthews C."/>
            <person name="Mauceli E."/>
            <person name="Mccarthy M."/>
            <person name="Mcdonough S."/>
            <person name="Mcghee T."/>
            <person name="Meldrim J."/>
            <person name="Meneus L."/>
            <person name="Mesirov J."/>
            <person name="Mihalev A."/>
            <person name="Mihova T."/>
            <person name="Mikkelsen T."/>
            <person name="Mlenga V."/>
            <person name="Moru K."/>
            <person name="Mozes J."/>
            <person name="Mulrain L."/>
            <person name="Munson G."/>
            <person name="Naylor J."/>
            <person name="Newes C."/>
            <person name="Nguyen C."/>
            <person name="Nguyen N."/>
            <person name="Nguyen T."/>
            <person name="Nicol R."/>
            <person name="Nielsen C."/>
            <person name="Nizzari M."/>
            <person name="Norbu C."/>
            <person name="Norbu N."/>
            <person name="O'donnell P."/>
            <person name="Okoawo O."/>
            <person name="O'leary S."/>
            <person name="Omotosho B."/>
            <person name="O'neill K."/>
            <person name="Osman S."/>
            <person name="Parker S."/>
            <person name="Perrin D."/>
            <person name="Phunkhang P."/>
            <person name="Piqani B."/>
            <person name="Purcell S."/>
            <person name="Rachupka T."/>
            <person name="Ramasamy U."/>
            <person name="Rameau R."/>
            <person name="Ray V."/>
            <person name="Raymond C."/>
            <person name="Retta R."/>
            <person name="Richardson S."/>
            <person name="Rise C."/>
            <person name="Rodriguez J."/>
            <person name="Rogers J."/>
            <person name="Rogov P."/>
            <person name="Rutman M."/>
            <person name="Schupbach R."/>
            <person name="Seaman C."/>
            <person name="Settipalli S."/>
            <person name="Sharpe T."/>
            <person name="Sheridan J."/>
            <person name="Sherpa N."/>
            <person name="Shi J."/>
            <person name="Smirnov S."/>
            <person name="Smith C."/>
            <person name="Sougnez C."/>
            <person name="Spencer B."/>
            <person name="Stalker J."/>
            <person name="Stange-thomann N."/>
            <person name="Stavropoulos S."/>
            <person name="Stetson K."/>
            <person name="Stone C."/>
            <person name="Stone S."/>
            <person name="Stubbs M."/>
            <person name="Talamas J."/>
            <person name="Tchuinga P."/>
            <person name="Tenzing P."/>
            <person name="Tesfaye S."/>
            <person name="Theodore J."/>
            <person name="Thoulutsang Y."/>
            <person name="Topham K."/>
            <person name="Towey S."/>
            <person name="Tsamla T."/>
            <person name="Tsomo N."/>
            <person name="Vallee D."/>
            <person name="Vassiliev H."/>
            <person name="Venkataraman V."/>
            <person name="Vinson J."/>
            <person name="Vo A."/>
            <person name="Wade C."/>
            <person name="Wang S."/>
            <person name="Wangchuk T."/>
            <person name="Wangdi T."/>
            <person name="Whittaker C."/>
            <person name="Wilkinson J."/>
            <person name="Wu Y."/>
            <person name="Wyman D."/>
            <person name="Yadav S."/>
            <person name="Yang S."/>
            <person name="Yang X."/>
            <person name="Yeager S."/>
            <person name="Yee E."/>
            <person name="Young G."/>
            <person name="Zainoun J."/>
            <person name="Zembeck L."/>
            <person name="Zimmer A."/>
            <person name="Zody M."/>
            <person name="Lander E."/>
        </authorList>
    </citation>
    <scope>NUCLEOTIDE SEQUENCE [LARGE SCALE GENOMIC DNA]</scope>
</reference>
<feature type="region of interest" description="Disordered" evidence="6">
    <location>
        <begin position="176"/>
        <end position="211"/>
    </location>
</feature>
<name>H2Y9C3_CIOSA</name>
<evidence type="ECO:0000256" key="5">
    <source>
        <dbReference type="PROSITE-ProRule" id="PRU00176"/>
    </source>
</evidence>
<feature type="compositionally biased region" description="Gly residues" evidence="6">
    <location>
        <begin position="355"/>
        <end position="367"/>
    </location>
</feature>
<dbReference type="GeneTree" id="ENSGT00940000156757"/>
<comment type="subcellular location">
    <subcellularLocation>
        <location evidence="1">Cytoplasm</location>
    </subcellularLocation>
</comment>
<dbReference type="FunFam" id="3.30.70.330:FF:001349">
    <property type="entry name" value="CiMsi"/>
    <property type="match status" value="1"/>
</dbReference>
<dbReference type="PROSITE" id="PS50102">
    <property type="entry name" value="RRM"/>
    <property type="match status" value="2"/>
</dbReference>
<evidence type="ECO:0000313" key="8">
    <source>
        <dbReference type="Ensembl" id="ENSCSAVP00000001921.1"/>
    </source>
</evidence>